<dbReference type="EMBL" id="MEZA01000016">
    <property type="protein sequence ID" value="OGD42228.1"/>
    <property type="molecule type" value="Genomic_DNA"/>
</dbReference>
<dbReference type="InterPro" id="IPR013785">
    <property type="entry name" value="Aldolase_TIM"/>
</dbReference>
<keyword evidence="4" id="KW-0411">Iron-sulfur</keyword>
<comment type="caution">
    <text evidence="6">The sequence shown here is derived from an EMBL/GenBank/DDBJ whole genome shotgun (WGS) entry which is preliminary data.</text>
</comment>
<dbReference type="InterPro" id="IPR050377">
    <property type="entry name" value="Radical_SAM_PqqE_MftC-like"/>
</dbReference>
<dbReference type="AlphaFoldDB" id="A0A1F5CH96"/>
<dbReference type="GO" id="GO:0046872">
    <property type="term" value="F:metal ion binding"/>
    <property type="evidence" value="ECO:0007669"/>
    <property type="project" value="UniProtKB-KW"/>
</dbReference>
<reference evidence="6 7" key="1">
    <citation type="journal article" date="2016" name="Nat. Commun.">
        <title>Thousands of microbial genomes shed light on interconnected biogeochemical processes in an aquifer system.</title>
        <authorList>
            <person name="Anantharaman K."/>
            <person name="Brown C.T."/>
            <person name="Hug L.A."/>
            <person name="Sharon I."/>
            <person name="Castelle C.J."/>
            <person name="Probst A.J."/>
            <person name="Thomas B.C."/>
            <person name="Singh A."/>
            <person name="Wilkins M.J."/>
            <person name="Karaoz U."/>
            <person name="Brodie E.L."/>
            <person name="Williams K.H."/>
            <person name="Hubbard S.S."/>
            <person name="Banfield J.F."/>
        </authorList>
    </citation>
    <scope>NUCLEOTIDE SEQUENCE [LARGE SCALE GENOMIC DNA]</scope>
</reference>
<keyword evidence="1" id="KW-0949">S-adenosyl-L-methionine</keyword>
<proteinExistence type="predicted"/>
<evidence type="ECO:0000256" key="4">
    <source>
        <dbReference type="ARBA" id="ARBA00023014"/>
    </source>
</evidence>
<dbReference type="GO" id="GO:0003824">
    <property type="term" value="F:catalytic activity"/>
    <property type="evidence" value="ECO:0007669"/>
    <property type="project" value="InterPro"/>
</dbReference>
<dbReference type="PANTHER" id="PTHR11228">
    <property type="entry name" value="RADICAL SAM DOMAIN PROTEIN"/>
    <property type="match status" value="1"/>
</dbReference>
<evidence type="ECO:0000256" key="2">
    <source>
        <dbReference type="ARBA" id="ARBA00022723"/>
    </source>
</evidence>
<protein>
    <recommendedName>
        <fullName evidence="5">Radical SAM core domain-containing protein</fullName>
    </recommendedName>
</protein>
<dbReference type="SMART" id="SM00729">
    <property type="entry name" value="Elp3"/>
    <property type="match status" value="1"/>
</dbReference>
<keyword evidence="2" id="KW-0479">Metal-binding</keyword>
<evidence type="ECO:0000256" key="3">
    <source>
        <dbReference type="ARBA" id="ARBA00023004"/>
    </source>
</evidence>
<dbReference type="Pfam" id="PF04055">
    <property type="entry name" value="Radical_SAM"/>
    <property type="match status" value="1"/>
</dbReference>
<feature type="domain" description="Radical SAM core" evidence="5">
    <location>
        <begin position="1"/>
        <end position="207"/>
    </location>
</feature>
<dbReference type="PROSITE" id="PS51918">
    <property type="entry name" value="RADICAL_SAM"/>
    <property type="match status" value="1"/>
</dbReference>
<dbReference type="PANTHER" id="PTHR11228:SF7">
    <property type="entry name" value="PQQA PEPTIDE CYCLASE"/>
    <property type="match status" value="1"/>
</dbReference>
<dbReference type="SUPFAM" id="SSF102114">
    <property type="entry name" value="Radical SAM enzymes"/>
    <property type="match status" value="1"/>
</dbReference>
<sequence length="317" mass="37658">MVWEITSQCNMSCKHCCSDSSLKVYQDEFIFSNQKLINQRIDEMFLFGVRELYISGGEPLLMKNILVFLEYLKRKKIKVSIASNGYFLNEPLIKKLSRIKIDLLHISLDGHLPRLHNFLRGGDFFNKITKNVRKLMKYKIPTRIGCIIWRGNEMFLEEMVRLCIKLNVEELRFSWLIRIGRFKNNPRLYPKRKWLSIMKEIEYLNKKYKNKIRITIHRKPEVRAKKIPLTCPGGDKLFFINPKGEISPCSWIAKIDPNFTTEDFLGKTKFEKLVRAKETSEFRKMVKKRKNKNFKGCPFVAKYRNNSYYSDDNLINT</sequence>
<dbReference type="InterPro" id="IPR007197">
    <property type="entry name" value="rSAM"/>
</dbReference>
<accession>A0A1F5CH96</accession>
<keyword evidence="3" id="KW-0408">Iron</keyword>
<evidence type="ECO:0000313" key="7">
    <source>
        <dbReference type="Proteomes" id="UP000178974"/>
    </source>
</evidence>
<evidence type="ECO:0000259" key="5">
    <source>
        <dbReference type="PROSITE" id="PS51918"/>
    </source>
</evidence>
<dbReference type="GO" id="GO:0051536">
    <property type="term" value="F:iron-sulfur cluster binding"/>
    <property type="evidence" value="ECO:0007669"/>
    <property type="project" value="UniProtKB-KW"/>
</dbReference>
<dbReference type="SFLD" id="SFLDG01386">
    <property type="entry name" value="main_SPASM_domain-containing"/>
    <property type="match status" value="1"/>
</dbReference>
<dbReference type="InterPro" id="IPR006638">
    <property type="entry name" value="Elp3/MiaA/NifB-like_rSAM"/>
</dbReference>
<evidence type="ECO:0000313" key="6">
    <source>
        <dbReference type="EMBL" id="OGD42228.1"/>
    </source>
</evidence>
<evidence type="ECO:0000256" key="1">
    <source>
        <dbReference type="ARBA" id="ARBA00022691"/>
    </source>
</evidence>
<name>A0A1F5CH96_9BACT</name>
<gene>
    <name evidence="6" type="ORF">A2567_00105</name>
</gene>
<dbReference type="SFLD" id="SFLDS00029">
    <property type="entry name" value="Radical_SAM"/>
    <property type="match status" value="1"/>
</dbReference>
<dbReference type="SFLD" id="SFLDG01067">
    <property type="entry name" value="SPASM/twitch_domain_containing"/>
    <property type="match status" value="1"/>
</dbReference>
<dbReference type="InterPro" id="IPR058240">
    <property type="entry name" value="rSAM_sf"/>
</dbReference>
<organism evidence="6 7">
    <name type="scientific">Candidatus Azambacteria bacterium RIFOXYD1_FULL_42_11</name>
    <dbReference type="NCBI Taxonomy" id="1797310"/>
    <lineage>
        <taxon>Bacteria</taxon>
        <taxon>Candidatus Azamiibacteriota</taxon>
    </lineage>
</organism>
<dbReference type="Gene3D" id="3.20.20.70">
    <property type="entry name" value="Aldolase class I"/>
    <property type="match status" value="1"/>
</dbReference>
<dbReference type="CDD" id="cd01335">
    <property type="entry name" value="Radical_SAM"/>
    <property type="match status" value="1"/>
</dbReference>
<dbReference type="Proteomes" id="UP000178974">
    <property type="component" value="Unassembled WGS sequence"/>
</dbReference>